<keyword evidence="4 14" id="KW-0602">Photosynthesis</keyword>
<accession>A0A1U7HE38</accession>
<dbReference type="InterPro" id="IPR038719">
    <property type="entry name" value="Phycobilisome_asu/bsu_sf"/>
</dbReference>
<feature type="binding site" evidence="12">
    <location>
        <position position="73"/>
    </location>
    <ligand>
        <name>(2R,3E)-phycocyanobilin</name>
        <dbReference type="ChEBI" id="CHEBI:85275"/>
        <label>1</label>
    </ligand>
</feature>
<protein>
    <submittedName>
        <fullName evidence="15">Allophycocyanin</fullName>
    </submittedName>
</protein>
<comment type="subcellular location">
    <subcellularLocation>
        <location evidence="14">Cellular thylakoid membrane</location>
        <topology evidence="14">Peripheral membrane protein</topology>
        <orientation evidence="14">Cytoplasmic side</orientation>
    </subcellularLocation>
    <subcellularLocation>
        <location evidence="1">Membrane</location>
        <topology evidence="1">Peripheral membrane protein</topology>
    </subcellularLocation>
</comment>
<comment type="caution">
    <text evidence="15">The sequence shown here is derived from an EMBL/GenBank/DDBJ whole genome shotgun (WGS) entry which is preliminary data.</text>
</comment>
<evidence type="ECO:0000256" key="8">
    <source>
        <dbReference type="ARBA" id="ARBA00022991"/>
    </source>
</evidence>
<evidence type="ECO:0000256" key="11">
    <source>
        <dbReference type="ARBA" id="ARBA00023307"/>
    </source>
</evidence>
<dbReference type="Pfam" id="PF00502">
    <property type="entry name" value="Phycobilisome"/>
    <property type="match status" value="1"/>
</dbReference>
<organism evidence="15 16">
    <name type="scientific">Hydrococcus rivularis NIES-593</name>
    <dbReference type="NCBI Taxonomy" id="1921803"/>
    <lineage>
        <taxon>Bacteria</taxon>
        <taxon>Bacillati</taxon>
        <taxon>Cyanobacteriota</taxon>
        <taxon>Cyanophyceae</taxon>
        <taxon>Pleurocapsales</taxon>
        <taxon>Hydrococcaceae</taxon>
        <taxon>Hydrococcus</taxon>
    </lineage>
</organism>
<keyword evidence="10 14" id="KW-0472">Membrane</keyword>
<evidence type="ECO:0000256" key="2">
    <source>
        <dbReference type="ARBA" id="ARBA00008182"/>
    </source>
</evidence>
<feature type="binding site" evidence="12">
    <location>
        <position position="71"/>
    </location>
    <ligand>
        <name>(2R,3E)-phycocyanobilin</name>
        <dbReference type="ChEBI" id="CHEBI:85275"/>
        <label>1</label>
    </ligand>
</feature>
<evidence type="ECO:0000256" key="6">
    <source>
        <dbReference type="ARBA" id="ARBA00022738"/>
    </source>
</evidence>
<dbReference type="GO" id="GO:0031676">
    <property type="term" value="C:plasma membrane-derived thylakoid membrane"/>
    <property type="evidence" value="ECO:0007669"/>
    <property type="project" value="UniProtKB-SubCell"/>
</dbReference>
<evidence type="ECO:0000256" key="13">
    <source>
        <dbReference type="PIRSR" id="PIRSR000081-2"/>
    </source>
</evidence>
<gene>
    <name evidence="15" type="ORF">NIES593_14330</name>
</gene>
<dbReference type="PANTHER" id="PTHR34011">
    <property type="entry name" value="PHYCOBILISOME 32.1 KDA LINKER POLYPEPTIDE, PHYCOCYANIN-ASSOCIATED, ROD 2-RELATED"/>
    <property type="match status" value="1"/>
</dbReference>
<dbReference type="Proteomes" id="UP000186868">
    <property type="component" value="Unassembled WGS sequence"/>
</dbReference>
<evidence type="ECO:0000256" key="14">
    <source>
        <dbReference type="RuleBase" id="RU004438"/>
    </source>
</evidence>
<keyword evidence="8 14" id="KW-0157">Chromophore</keyword>
<dbReference type="RefSeq" id="WP_073600234.1">
    <property type="nucleotide sequence ID" value="NZ_MRCB01000017.1"/>
</dbReference>
<dbReference type="PIRSF" id="PIRSF000081">
    <property type="entry name" value="Phycocyanin"/>
    <property type="match status" value="1"/>
</dbReference>
<dbReference type="OrthoDB" id="510030at2"/>
<dbReference type="Gene3D" id="1.10.490.20">
    <property type="entry name" value="Phycocyanins"/>
    <property type="match status" value="1"/>
</dbReference>
<reference evidence="15 16" key="1">
    <citation type="submission" date="2016-11" db="EMBL/GenBank/DDBJ databases">
        <title>Draft Genome Sequences of Nine Cyanobacterial Strains from Diverse Habitats.</title>
        <authorList>
            <person name="Zhu T."/>
            <person name="Hou S."/>
            <person name="Lu X."/>
            <person name="Hess W.R."/>
        </authorList>
    </citation>
    <scope>NUCLEOTIDE SEQUENCE [LARGE SCALE GENOMIC DNA]</scope>
    <source>
        <strain evidence="15 16">NIES-593</strain>
    </source>
</reference>
<evidence type="ECO:0000256" key="4">
    <source>
        <dbReference type="ARBA" id="ARBA00022531"/>
    </source>
</evidence>
<evidence type="ECO:0000313" key="15">
    <source>
        <dbReference type="EMBL" id="OKH21846.1"/>
    </source>
</evidence>
<dbReference type="InterPro" id="IPR012128">
    <property type="entry name" value="Phycobilisome_asu/bsu"/>
</dbReference>
<evidence type="ECO:0000256" key="7">
    <source>
        <dbReference type="ARBA" id="ARBA00022982"/>
    </source>
</evidence>
<dbReference type="GO" id="GO:0015979">
    <property type="term" value="P:photosynthesis"/>
    <property type="evidence" value="ECO:0007669"/>
    <property type="project" value="UniProtKB-KW"/>
</dbReference>
<evidence type="ECO:0000256" key="3">
    <source>
        <dbReference type="ARBA" id="ARBA00022448"/>
    </source>
</evidence>
<dbReference type="CDD" id="cd12125">
    <property type="entry name" value="APC_alpha"/>
    <property type="match status" value="1"/>
</dbReference>
<proteinExistence type="inferred from homology"/>
<sequence length="169" mass="19184">MSIVKQVILNADEELRYPTPGELRLFQNFCQSGEKRIRIANKLAANEKRLVERGSARFWQRCPVTPSNSGNMRKTASCQRDQGWYIRLIAYCVLAGNEQPLAEIGTIGMKEMYQSLGIPIFNWVEALKCLKEEAIALLGEEDAAEVTPYFDHIIQTLALPGPPYYMNDK</sequence>
<dbReference type="InterPro" id="IPR009050">
    <property type="entry name" value="Globin-like_sf"/>
</dbReference>
<dbReference type="GO" id="GO:0030089">
    <property type="term" value="C:phycobilisome"/>
    <property type="evidence" value="ECO:0007669"/>
    <property type="project" value="UniProtKB-KW"/>
</dbReference>
<dbReference type="STRING" id="1921803.NIES593_14330"/>
<dbReference type="EMBL" id="MRCB01000017">
    <property type="protein sequence ID" value="OKH21846.1"/>
    <property type="molecule type" value="Genomic_DNA"/>
</dbReference>
<evidence type="ECO:0000256" key="12">
    <source>
        <dbReference type="PIRSR" id="PIRSR000081-1"/>
    </source>
</evidence>
<evidence type="ECO:0000256" key="1">
    <source>
        <dbReference type="ARBA" id="ARBA00004170"/>
    </source>
</evidence>
<dbReference type="SUPFAM" id="SSF46458">
    <property type="entry name" value="Globin-like"/>
    <property type="match status" value="1"/>
</dbReference>
<evidence type="ECO:0000256" key="9">
    <source>
        <dbReference type="ARBA" id="ARBA00023078"/>
    </source>
</evidence>
<comment type="similarity">
    <text evidence="2 14">Belongs to the phycobiliprotein family.</text>
</comment>
<evidence type="ECO:0000256" key="5">
    <source>
        <dbReference type="ARBA" id="ARBA00022549"/>
    </source>
</evidence>
<keyword evidence="6 14" id="KW-0605">Phycobilisome</keyword>
<feature type="binding site" evidence="12">
    <location>
        <position position="78"/>
    </location>
    <ligand>
        <name>(2R,3E)-phycocyanobilin</name>
        <dbReference type="ChEBI" id="CHEBI:85275"/>
        <label>1</label>
    </ligand>
</feature>
<name>A0A1U7HE38_9CYAN</name>
<keyword evidence="16" id="KW-1185">Reference proteome</keyword>
<keyword evidence="9 14" id="KW-0793">Thylakoid</keyword>
<evidence type="ECO:0000256" key="10">
    <source>
        <dbReference type="ARBA" id="ARBA00023136"/>
    </source>
</evidence>
<dbReference type="AlphaFoldDB" id="A0A1U7HE38"/>
<keyword evidence="3 14" id="KW-0813">Transport</keyword>
<evidence type="ECO:0000313" key="16">
    <source>
        <dbReference type="Proteomes" id="UP000186868"/>
    </source>
</evidence>
<keyword evidence="5" id="KW-0042">Antenna complex</keyword>
<keyword evidence="11 14" id="KW-0089">Bile pigment</keyword>
<feature type="modified residue" description="N4-methylasparagine" evidence="13">
    <location>
        <position position="71"/>
    </location>
</feature>
<dbReference type="PANTHER" id="PTHR34011:SF2">
    <property type="entry name" value="ALLOPHYCOCYANIN ALPHA CHAIN"/>
    <property type="match status" value="1"/>
</dbReference>
<keyword evidence="7 14" id="KW-0249">Electron transport</keyword>